<feature type="region of interest" description="Disordered" evidence="1">
    <location>
        <begin position="307"/>
        <end position="334"/>
    </location>
</feature>
<feature type="region of interest" description="Disordered" evidence="1">
    <location>
        <begin position="252"/>
        <end position="293"/>
    </location>
</feature>
<protein>
    <submittedName>
        <fullName evidence="2">Uncharacterized protein</fullName>
    </submittedName>
</protein>
<comment type="caution">
    <text evidence="2">The sequence shown here is derived from an EMBL/GenBank/DDBJ whole genome shotgun (WGS) entry which is preliminary data.</text>
</comment>
<feature type="region of interest" description="Disordered" evidence="1">
    <location>
        <begin position="361"/>
        <end position="380"/>
    </location>
</feature>
<gene>
    <name evidence="2" type="primary">PLEST000679</name>
    <name evidence="2" type="ORF">PLESTB_000019900</name>
</gene>
<evidence type="ECO:0000313" key="2">
    <source>
        <dbReference type="EMBL" id="GLC47732.1"/>
    </source>
</evidence>
<dbReference type="EMBL" id="BRXU01000001">
    <property type="protein sequence ID" value="GLC47732.1"/>
    <property type="molecule type" value="Genomic_DNA"/>
</dbReference>
<name>A0A9W6B8F6_9CHLO</name>
<reference evidence="2 3" key="1">
    <citation type="journal article" date="2023" name="Commun. Biol.">
        <title>Reorganization of the ancestral sex-determining regions during the evolution of trioecy in Pleodorina starrii.</title>
        <authorList>
            <person name="Takahashi K."/>
            <person name="Suzuki S."/>
            <person name="Kawai-Toyooka H."/>
            <person name="Yamamoto K."/>
            <person name="Hamaji T."/>
            <person name="Ootsuki R."/>
            <person name="Yamaguchi H."/>
            <person name="Kawachi M."/>
            <person name="Higashiyama T."/>
            <person name="Nozaki H."/>
        </authorList>
    </citation>
    <scope>NUCLEOTIDE SEQUENCE [LARGE SCALE GENOMIC DNA]</scope>
    <source>
        <strain evidence="2 3">NIES-4479</strain>
    </source>
</reference>
<keyword evidence="3" id="KW-1185">Reference proteome</keyword>
<feature type="region of interest" description="Disordered" evidence="1">
    <location>
        <begin position="127"/>
        <end position="155"/>
    </location>
</feature>
<dbReference type="Proteomes" id="UP001165080">
    <property type="component" value="Unassembled WGS sequence"/>
</dbReference>
<sequence length="492" mass="50634">MADFASPASNSSLLTCFVDCHEASKASGECEASTCLADRSRCCSCTVVFGTWQPRELESLLNRPSCSCIADTAANLHLIKQLELDQRDLGSFEEAKETDTYSDDQDEQYTMSYQEWISRRMPIKLPPGLPRPPRHPAPAAEHCSTGTSYDDNDDDDLHDDCDEWYNRNVAAGNFPDWMLQAQHPAPEPSSSSAAATTAAPTAAATTVAASTTVCSIHGHGDDDLEAECDEWFNRNVASGLFSSWTTTGAVSAQSAAPKHPPAAGVDDAAGPAPAAVAEDTPSGVAMALQQQQGPAAARGGLELLAVRGSTNDDDDDAAGDGSLPASPTGSDCRTASDAGCYSGVSSRSCSSLSLGSLEGECSAGSGCEDDEEATSADAASGKTEVVLEAYGERRLGSGCRGWVAEPSAAGGELGLVASALEGAAGAMVRLVDCGGWEAEVEARARQAAGSGGCGGAGRGHVEQEGLEGLCGTWLEAQLSVLLGDVVTGALFC</sequence>
<organism evidence="2 3">
    <name type="scientific">Pleodorina starrii</name>
    <dbReference type="NCBI Taxonomy" id="330485"/>
    <lineage>
        <taxon>Eukaryota</taxon>
        <taxon>Viridiplantae</taxon>
        <taxon>Chlorophyta</taxon>
        <taxon>core chlorophytes</taxon>
        <taxon>Chlorophyceae</taxon>
        <taxon>CS clade</taxon>
        <taxon>Chlamydomonadales</taxon>
        <taxon>Volvocaceae</taxon>
        <taxon>Pleodorina</taxon>
    </lineage>
</organism>
<evidence type="ECO:0000313" key="3">
    <source>
        <dbReference type="Proteomes" id="UP001165080"/>
    </source>
</evidence>
<proteinExistence type="predicted"/>
<dbReference type="AlphaFoldDB" id="A0A9W6B8F6"/>
<evidence type="ECO:0000256" key="1">
    <source>
        <dbReference type="SAM" id="MobiDB-lite"/>
    </source>
</evidence>
<accession>A0A9W6B8F6</accession>
<feature type="compositionally biased region" description="Low complexity" evidence="1">
    <location>
        <begin position="261"/>
        <end position="277"/>
    </location>
</feature>